<feature type="signal peptide" evidence="2">
    <location>
        <begin position="1"/>
        <end position="20"/>
    </location>
</feature>
<sequence>MFSICSPIITVTLLPKIVLGYTTLAPSCSNLEQPAGFVGIPPTRCTFDILWSSIFTIFACTWTILHLNVPEQRDRRDPGWRGDMKWFWKGAWTKTKWMIPTMVAPELLLSFAMGNFAHAKEERDKLKGLIEQDGVPWSLTHSLFVDMGGFVLEAVKDQSEILERSDFADSKTSLPGRSPGRPSIFELESSSSAISTPTIVGEAGHQGGDGVIIPAAHTEENATTHTDRGEFSYFQLQGFAIGNEDTASTYAFQPSGRWSTASSSRRYHIRSHQLRILRSHGHLKRLPSITKEEINSISKGDSFSKAIASAQICWTILQVTVRVVRGLAISQLELATTAFSFCGILIYACSWNKPKDVQVPITIMTFPPRISSSLLQELEKTWVGDARVFAGDAQFDGLNEASNVSLQLQNNPGLQGSIVRNDICWVPPIRRDFKSRKPSLGELGNHLGLLLGGVLFGAVHILAWNFAFPSEIERTLWRAASVFGTAIPILISLGYLLLVFLQPEDSFSMSTVQSKVYVCCADLYGIGAFLLCVTYVVVRLFILLEIFRTLSFLPADAYVSTWASSFPHIA</sequence>
<dbReference type="PANTHER" id="PTHR35043:SF7">
    <property type="entry name" value="TRANSCRIPTION FACTOR DOMAIN-CONTAINING PROTEIN"/>
    <property type="match status" value="1"/>
</dbReference>
<proteinExistence type="predicted"/>
<protein>
    <submittedName>
        <fullName evidence="3">Uncharacterized protein</fullName>
    </submittedName>
</protein>
<dbReference type="AlphaFoldDB" id="A0A1L7WT38"/>
<evidence type="ECO:0000256" key="2">
    <source>
        <dbReference type="SAM" id="SignalP"/>
    </source>
</evidence>
<gene>
    <name evidence="3" type="ORF">PAC_05804</name>
</gene>
<dbReference type="STRING" id="576137.A0A1L7WT38"/>
<feature type="chain" id="PRO_5013358460" evidence="2">
    <location>
        <begin position="21"/>
        <end position="570"/>
    </location>
</feature>
<keyword evidence="4" id="KW-1185">Reference proteome</keyword>
<evidence type="ECO:0000313" key="4">
    <source>
        <dbReference type="Proteomes" id="UP000184330"/>
    </source>
</evidence>
<feature type="transmembrane region" description="Helical" evidence="1">
    <location>
        <begin position="523"/>
        <end position="544"/>
    </location>
</feature>
<accession>A0A1L7WT38</accession>
<feature type="transmembrane region" description="Helical" evidence="1">
    <location>
        <begin position="447"/>
        <end position="468"/>
    </location>
</feature>
<keyword evidence="1" id="KW-1133">Transmembrane helix</keyword>
<name>A0A1L7WT38_9HELO</name>
<dbReference type="PANTHER" id="PTHR35043">
    <property type="entry name" value="TRANSCRIPTION FACTOR DOMAIN-CONTAINING PROTEIN"/>
    <property type="match status" value="1"/>
</dbReference>
<dbReference type="Proteomes" id="UP000184330">
    <property type="component" value="Unassembled WGS sequence"/>
</dbReference>
<evidence type="ECO:0000313" key="3">
    <source>
        <dbReference type="EMBL" id="CZR55916.1"/>
    </source>
</evidence>
<keyword evidence="1" id="KW-0812">Transmembrane</keyword>
<evidence type="ECO:0000256" key="1">
    <source>
        <dbReference type="SAM" id="Phobius"/>
    </source>
</evidence>
<reference evidence="3 4" key="1">
    <citation type="submission" date="2016-03" db="EMBL/GenBank/DDBJ databases">
        <authorList>
            <person name="Ploux O."/>
        </authorList>
    </citation>
    <scope>NUCLEOTIDE SEQUENCE [LARGE SCALE GENOMIC DNA]</scope>
    <source>
        <strain evidence="3 4">UAMH 11012</strain>
    </source>
</reference>
<organism evidence="3 4">
    <name type="scientific">Phialocephala subalpina</name>
    <dbReference type="NCBI Taxonomy" id="576137"/>
    <lineage>
        <taxon>Eukaryota</taxon>
        <taxon>Fungi</taxon>
        <taxon>Dikarya</taxon>
        <taxon>Ascomycota</taxon>
        <taxon>Pezizomycotina</taxon>
        <taxon>Leotiomycetes</taxon>
        <taxon>Helotiales</taxon>
        <taxon>Mollisiaceae</taxon>
        <taxon>Phialocephala</taxon>
        <taxon>Phialocephala fortinii species complex</taxon>
    </lineage>
</organism>
<keyword evidence="2" id="KW-0732">Signal</keyword>
<dbReference type="OrthoDB" id="3061561at2759"/>
<dbReference type="EMBL" id="FJOG01000007">
    <property type="protein sequence ID" value="CZR55916.1"/>
    <property type="molecule type" value="Genomic_DNA"/>
</dbReference>
<keyword evidence="1" id="KW-0472">Membrane</keyword>
<feature type="transmembrane region" description="Helical" evidence="1">
    <location>
        <begin position="480"/>
        <end position="503"/>
    </location>
</feature>